<sequence>MGKGKKILLLGTIMALMGMCRLFREEQTMAKHRCKQAMGWAVFGFGIAYMCISGWALCRKRWQDIACEVK</sequence>
<keyword evidence="1" id="KW-0472">Membrane</keyword>
<gene>
    <name evidence="2" type="ORF">SAMN05444487_105165</name>
</gene>
<proteinExistence type="predicted"/>
<keyword evidence="1" id="KW-0812">Transmembrane</keyword>
<evidence type="ECO:0000313" key="3">
    <source>
        <dbReference type="Proteomes" id="UP000198534"/>
    </source>
</evidence>
<feature type="transmembrane region" description="Helical" evidence="1">
    <location>
        <begin position="38"/>
        <end position="58"/>
    </location>
</feature>
<dbReference type="Proteomes" id="UP000198534">
    <property type="component" value="Unassembled WGS sequence"/>
</dbReference>
<protein>
    <submittedName>
        <fullName evidence="2">Uncharacterized protein</fullName>
    </submittedName>
</protein>
<evidence type="ECO:0000313" key="2">
    <source>
        <dbReference type="EMBL" id="SDW70053.1"/>
    </source>
</evidence>
<keyword evidence="1" id="KW-1133">Transmembrane helix</keyword>
<reference evidence="2 3" key="1">
    <citation type="submission" date="2016-10" db="EMBL/GenBank/DDBJ databases">
        <authorList>
            <person name="de Groot N.N."/>
        </authorList>
    </citation>
    <scope>NUCLEOTIDE SEQUENCE [LARGE SCALE GENOMIC DNA]</scope>
    <source>
        <strain evidence="2 3">DSM 45610</strain>
    </source>
</reference>
<keyword evidence="3" id="KW-1185">Reference proteome</keyword>
<organism evidence="2 3">
    <name type="scientific">Marininema mesophilum</name>
    <dbReference type="NCBI Taxonomy" id="1048340"/>
    <lineage>
        <taxon>Bacteria</taxon>
        <taxon>Bacillati</taxon>
        <taxon>Bacillota</taxon>
        <taxon>Bacilli</taxon>
        <taxon>Bacillales</taxon>
        <taxon>Thermoactinomycetaceae</taxon>
        <taxon>Marininema</taxon>
    </lineage>
</organism>
<dbReference type="RefSeq" id="WP_091738264.1">
    <property type="nucleotide sequence ID" value="NZ_FNNQ01000005.1"/>
</dbReference>
<dbReference type="OrthoDB" id="1756838at2"/>
<accession>A0A1H2VP23</accession>
<evidence type="ECO:0000256" key="1">
    <source>
        <dbReference type="SAM" id="Phobius"/>
    </source>
</evidence>
<name>A0A1H2VP23_9BACL</name>
<dbReference type="AlphaFoldDB" id="A0A1H2VP23"/>
<dbReference type="EMBL" id="FNNQ01000005">
    <property type="protein sequence ID" value="SDW70053.1"/>
    <property type="molecule type" value="Genomic_DNA"/>
</dbReference>
<dbReference type="STRING" id="1048340.SAMN05444487_105165"/>